<dbReference type="EMBL" id="PRFA01000227">
    <property type="protein sequence ID" value="PWU84446.1"/>
    <property type="molecule type" value="Genomic_DNA"/>
</dbReference>
<dbReference type="GO" id="GO:0005786">
    <property type="term" value="C:signal recognition particle, endoplasmic reticulum targeting"/>
    <property type="evidence" value="ECO:0007669"/>
    <property type="project" value="UniProtKB-KW"/>
</dbReference>
<dbReference type="PANTHER" id="PTHR17453:SF0">
    <property type="entry name" value="SIGNAL RECOGNITION PARTICLE 19 KDA PROTEIN"/>
    <property type="match status" value="1"/>
</dbReference>
<dbReference type="Gene3D" id="3.30.56.30">
    <property type="entry name" value="Signal recognition particle, SRP19-like subunit"/>
    <property type="match status" value="1"/>
</dbReference>
<dbReference type="VEuPathDB" id="TriTrypDB:TcCLB.511281.59"/>
<dbReference type="VEuPathDB" id="TriTrypDB:BCY84_18674"/>
<dbReference type="VEuPathDB" id="TriTrypDB:TcCLB.507993.380"/>
<dbReference type="Proteomes" id="UP000246121">
    <property type="component" value="Unassembled WGS sequence"/>
</dbReference>
<proteinExistence type="predicted"/>
<accession>A0A2V2UMI9</accession>
<organism evidence="6 7">
    <name type="scientific">Trypanosoma cruzi</name>
    <dbReference type="NCBI Taxonomy" id="5693"/>
    <lineage>
        <taxon>Eukaryota</taxon>
        <taxon>Discoba</taxon>
        <taxon>Euglenozoa</taxon>
        <taxon>Kinetoplastea</taxon>
        <taxon>Metakinetoplastina</taxon>
        <taxon>Trypanosomatida</taxon>
        <taxon>Trypanosomatidae</taxon>
        <taxon>Trypanosoma</taxon>
        <taxon>Schizotrypanum</taxon>
    </lineage>
</organism>
<gene>
    <name evidence="6" type="ORF">C4B63_227g21</name>
</gene>
<evidence type="ECO:0000256" key="3">
    <source>
        <dbReference type="ARBA" id="ARBA00023135"/>
    </source>
</evidence>
<dbReference type="VEuPathDB" id="TriTrypDB:C3747_18g120"/>
<dbReference type="SUPFAM" id="SSF69695">
    <property type="entry name" value="SRP19"/>
    <property type="match status" value="1"/>
</dbReference>
<dbReference type="AlphaFoldDB" id="A0A2V2UMI9"/>
<reference evidence="6 7" key="1">
    <citation type="journal article" date="2018" name="Microb. Genom.">
        <title>Expanding an expanded genome: long-read sequencing of Trypanosoma cruzi.</title>
        <authorList>
            <person name="Berna L."/>
            <person name="Rodriguez M."/>
            <person name="Chiribao M.L."/>
            <person name="Parodi-Talice A."/>
            <person name="Pita S."/>
            <person name="Rijo G."/>
            <person name="Alvarez-Valin F."/>
            <person name="Robello C."/>
        </authorList>
    </citation>
    <scope>NUCLEOTIDE SEQUENCE [LARGE SCALE GENOMIC DNA]</scope>
    <source>
        <strain evidence="6 7">Dm28c</strain>
    </source>
</reference>
<feature type="region of interest" description="Disordered" evidence="5">
    <location>
        <begin position="134"/>
        <end position="154"/>
    </location>
</feature>
<comment type="subcellular location">
    <subcellularLocation>
        <location evidence="1">Cytoplasm</location>
    </subcellularLocation>
</comment>
<dbReference type="Pfam" id="PF01922">
    <property type="entry name" value="SRP19"/>
    <property type="match status" value="1"/>
</dbReference>
<keyword evidence="4" id="KW-0687">Ribonucleoprotein</keyword>
<evidence type="ECO:0000313" key="7">
    <source>
        <dbReference type="Proteomes" id="UP000246121"/>
    </source>
</evidence>
<keyword evidence="3" id="KW-0733">Signal recognition particle</keyword>
<evidence type="ECO:0000313" key="6">
    <source>
        <dbReference type="EMBL" id="PWU84446.1"/>
    </source>
</evidence>
<dbReference type="GO" id="GO:0008312">
    <property type="term" value="F:7S RNA binding"/>
    <property type="evidence" value="ECO:0007669"/>
    <property type="project" value="InterPro"/>
</dbReference>
<evidence type="ECO:0008006" key="8">
    <source>
        <dbReference type="Google" id="ProtNLM"/>
    </source>
</evidence>
<dbReference type="GO" id="GO:0006617">
    <property type="term" value="P:SRP-dependent cotranslational protein targeting to membrane, signal sequence recognition"/>
    <property type="evidence" value="ECO:0007669"/>
    <property type="project" value="TreeGrafter"/>
</dbReference>
<comment type="caution">
    <text evidence="6">The sequence shown here is derived from an EMBL/GenBank/DDBJ whole genome shotgun (WGS) entry which is preliminary data.</text>
</comment>
<dbReference type="PANTHER" id="PTHR17453">
    <property type="entry name" value="SIGNAL RECOGNITION PARTICLE 19 KD PROTEIN"/>
    <property type="match status" value="1"/>
</dbReference>
<protein>
    <recommendedName>
        <fullName evidence="8">Signal recognition particle subunit SRP19</fullName>
    </recommendedName>
</protein>
<keyword evidence="2" id="KW-0963">Cytoplasm</keyword>
<evidence type="ECO:0000256" key="1">
    <source>
        <dbReference type="ARBA" id="ARBA00004496"/>
    </source>
</evidence>
<evidence type="ECO:0000256" key="2">
    <source>
        <dbReference type="ARBA" id="ARBA00022490"/>
    </source>
</evidence>
<dbReference type="VEuPathDB" id="TriTrypDB:C4B63_227g21"/>
<dbReference type="InterPro" id="IPR002778">
    <property type="entry name" value="Signal_recog_particle_SRP19"/>
</dbReference>
<name>A0A2V2UMI9_TRYCR</name>
<sequence>MEVPSTLQNKLAYQTIFPQYLDANLTPAEGRRLTKTQSVENPQLEEIAIVLGQLGYKDFFIERNLSLPRSQASKKYAIVPKGCVRVAIKRPQSEHYIRMSEFDTQTRGVTVQGIGSKQDLLRRVAAAIKASGVPRPQPVSVADARAPPRRRSNCGFKAERRRKARGGKIDALTCTEVFPPFFSFFLLHSAWNGRKK</sequence>
<dbReference type="VEuPathDB" id="TriTrypDB:TcCL_NonESM06887"/>
<dbReference type="VEuPathDB" id="TriTrypDB:TcG_08706"/>
<dbReference type="InterPro" id="IPR036521">
    <property type="entry name" value="SRP19-like_sf"/>
</dbReference>
<dbReference type="VEuPathDB" id="TriTrypDB:TcBrA4_0084920"/>
<evidence type="ECO:0000256" key="4">
    <source>
        <dbReference type="ARBA" id="ARBA00023274"/>
    </source>
</evidence>
<evidence type="ECO:0000256" key="5">
    <source>
        <dbReference type="SAM" id="MobiDB-lite"/>
    </source>
</evidence>